<dbReference type="CDD" id="cd00882">
    <property type="entry name" value="Ras_like_GTPase"/>
    <property type="match status" value="1"/>
</dbReference>
<organism evidence="3 4">
    <name type="scientific">Cladophialophora bantiana (strain ATCC 10958 / CBS 173.52 / CDC B-1940 / NIH 8579)</name>
    <name type="common">Xylohypha bantiana</name>
    <dbReference type="NCBI Taxonomy" id="1442370"/>
    <lineage>
        <taxon>Eukaryota</taxon>
        <taxon>Fungi</taxon>
        <taxon>Dikarya</taxon>
        <taxon>Ascomycota</taxon>
        <taxon>Pezizomycotina</taxon>
        <taxon>Eurotiomycetes</taxon>
        <taxon>Chaetothyriomycetidae</taxon>
        <taxon>Chaetothyriales</taxon>
        <taxon>Herpotrichiellaceae</taxon>
        <taxon>Cladophialophora</taxon>
    </lineage>
</organism>
<sequence length="324" mass="36344">MLSEARKHGLYLQFSDRDVPGIEDPRQLVFPDGTGTQTLRCINGISVDFWDITSVMCREGRRKELAPSKIATFGSADRVLFAEGKLAGQIRNAPVGAFIHPSVFFMDGCSYSIIRTINESSIAAAIQKEISFMDNTSQRYLDITEHSELISRPLEARVLVCGPTKAGKGTLINQVLGREANVVHENTPGPADIETARTAEGPPYKFHDSRGFDRSERHEEYFWQARTDNAIQPADLAIMNLGGLGGVPVILVFTKLDSLISTVEEATHQAWRRDQQNPVFRQERRIERLPTDAQDEISRQARDVAEAQDRLIQAWRSHPGMRDR</sequence>
<dbReference type="VEuPathDB" id="FungiDB:Z519_11629"/>
<dbReference type="GO" id="GO:0005525">
    <property type="term" value="F:GTP binding"/>
    <property type="evidence" value="ECO:0007669"/>
    <property type="project" value="InterPro"/>
</dbReference>
<gene>
    <name evidence="3" type="ORF">Z519_11629</name>
</gene>
<name>A0A0D2H9U2_CLAB1</name>
<evidence type="ECO:0000256" key="1">
    <source>
        <dbReference type="SAM" id="MobiDB-lite"/>
    </source>
</evidence>
<protein>
    <recommendedName>
        <fullName evidence="2">G domain-containing protein</fullName>
    </recommendedName>
</protein>
<dbReference type="InterPro" id="IPR027417">
    <property type="entry name" value="P-loop_NTPase"/>
</dbReference>
<evidence type="ECO:0000313" key="3">
    <source>
        <dbReference type="EMBL" id="KIW87655.1"/>
    </source>
</evidence>
<dbReference type="RefSeq" id="XP_016614324.1">
    <property type="nucleotide sequence ID" value="XM_016769340.1"/>
</dbReference>
<feature type="region of interest" description="Disordered" evidence="1">
    <location>
        <begin position="184"/>
        <end position="211"/>
    </location>
</feature>
<proteinExistence type="predicted"/>
<dbReference type="GeneID" id="27704557"/>
<dbReference type="HOGENOM" id="CLU_857903_0_0_1"/>
<dbReference type="Gene3D" id="3.40.50.300">
    <property type="entry name" value="P-loop containing nucleotide triphosphate hydrolases"/>
    <property type="match status" value="1"/>
</dbReference>
<accession>A0A0D2H9U2</accession>
<reference evidence="3" key="1">
    <citation type="submission" date="2015-01" db="EMBL/GenBank/DDBJ databases">
        <title>The Genome Sequence of Cladophialophora bantiana CBS 173.52.</title>
        <authorList>
            <consortium name="The Broad Institute Genomics Platform"/>
            <person name="Cuomo C."/>
            <person name="de Hoog S."/>
            <person name="Gorbushina A."/>
            <person name="Stielow B."/>
            <person name="Teixiera M."/>
            <person name="Abouelleil A."/>
            <person name="Chapman S.B."/>
            <person name="Priest M."/>
            <person name="Young S.K."/>
            <person name="Wortman J."/>
            <person name="Nusbaum C."/>
            <person name="Birren B."/>
        </authorList>
    </citation>
    <scope>NUCLEOTIDE SEQUENCE [LARGE SCALE GENOMIC DNA]</scope>
    <source>
        <strain evidence="3">CBS 173.52</strain>
    </source>
</reference>
<dbReference type="Proteomes" id="UP000053789">
    <property type="component" value="Unassembled WGS sequence"/>
</dbReference>
<dbReference type="AlphaFoldDB" id="A0A0D2H9U2"/>
<evidence type="ECO:0000259" key="2">
    <source>
        <dbReference type="Pfam" id="PF01926"/>
    </source>
</evidence>
<dbReference type="Pfam" id="PF01926">
    <property type="entry name" value="MMR_HSR1"/>
    <property type="match status" value="1"/>
</dbReference>
<dbReference type="InterPro" id="IPR006073">
    <property type="entry name" value="GTP-bd"/>
</dbReference>
<dbReference type="SUPFAM" id="SSF52540">
    <property type="entry name" value="P-loop containing nucleoside triphosphate hydrolases"/>
    <property type="match status" value="1"/>
</dbReference>
<evidence type="ECO:0000313" key="4">
    <source>
        <dbReference type="Proteomes" id="UP000053789"/>
    </source>
</evidence>
<feature type="domain" description="G" evidence="2">
    <location>
        <begin position="157"/>
        <end position="240"/>
    </location>
</feature>
<dbReference type="EMBL" id="KN847002">
    <property type="protein sequence ID" value="KIW87655.1"/>
    <property type="molecule type" value="Genomic_DNA"/>
</dbReference>
<keyword evidence="4" id="KW-1185">Reference proteome</keyword>